<accession>A0A4Y2L5Y6</accession>
<feature type="non-terminal residue" evidence="1">
    <location>
        <position position="1"/>
    </location>
</feature>
<dbReference type="AlphaFoldDB" id="A0A4Y2L5Y6"/>
<reference evidence="1 2" key="1">
    <citation type="journal article" date="2019" name="Sci. Rep.">
        <title>Orb-weaving spider Araneus ventricosus genome elucidates the spidroin gene catalogue.</title>
        <authorList>
            <person name="Kono N."/>
            <person name="Nakamura H."/>
            <person name="Ohtoshi R."/>
            <person name="Moran D.A.P."/>
            <person name="Shinohara A."/>
            <person name="Yoshida Y."/>
            <person name="Fujiwara M."/>
            <person name="Mori M."/>
            <person name="Tomita M."/>
            <person name="Arakawa K."/>
        </authorList>
    </citation>
    <scope>NUCLEOTIDE SEQUENCE [LARGE SCALE GENOMIC DNA]</scope>
</reference>
<evidence type="ECO:0000313" key="2">
    <source>
        <dbReference type="Proteomes" id="UP000499080"/>
    </source>
</evidence>
<comment type="caution">
    <text evidence="1">The sequence shown here is derived from an EMBL/GenBank/DDBJ whole genome shotgun (WGS) entry which is preliminary data.</text>
</comment>
<protein>
    <submittedName>
        <fullName evidence="1">Uncharacterized protein</fullName>
    </submittedName>
</protein>
<organism evidence="1 2">
    <name type="scientific">Araneus ventricosus</name>
    <name type="common">Orbweaver spider</name>
    <name type="synonym">Epeira ventricosa</name>
    <dbReference type="NCBI Taxonomy" id="182803"/>
    <lineage>
        <taxon>Eukaryota</taxon>
        <taxon>Metazoa</taxon>
        <taxon>Ecdysozoa</taxon>
        <taxon>Arthropoda</taxon>
        <taxon>Chelicerata</taxon>
        <taxon>Arachnida</taxon>
        <taxon>Araneae</taxon>
        <taxon>Araneomorphae</taxon>
        <taxon>Entelegynae</taxon>
        <taxon>Araneoidea</taxon>
        <taxon>Araneidae</taxon>
        <taxon>Araneus</taxon>
    </lineage>
</organism>
<sequence>VGFQEPGGKVLFSKLESSKFKTRFHQRTAASNKGSRLKIQRLLHHLNNFQELFRINPLSYFTSSLFLYLQADIGNFVRPLRRSDSAPELFSASTQKNFRFMEERTINRTDTHVL</sequence>
<evidence type="ECO:0000313" key="1">
    <source>
        <dbReference type="EMBL" id="GBN09620.1"/>
    </source>
</evidence>
<keyword evidence="2" id="KW-1185">Reference proteome</keyword>
<gene>
    <name evidence="1" type="ORF">AVEN_39819_1</name>
</gene>
<proteinExistence type="predicted"/>
<dbReference type="EMBL" id="BGPR01197816">
    <property type="protein sequence ID" value="GBN09620.1"/>
    <property type="molecule type" value="Genomic_DNA"/>
</dbReference>
<dbReference type="Proteomes" id="UP000499080">
    <property type="component" value="Unassembled WGS sequence"/>
</dbReference>
<name>A0A4Y2L5Y6_ARAVE</name>